<dbReference type="EMBL" id="FNYW01000005">
    <property type="protein sequence ID" value="SEI60948.1"/>
    <property type="molecule type" value="Genomic_DNA"/>
</dbReference>
<keyword evidence="2 8" id="KW-0554">One-carbon metabolism</keyword>
<dbReference type="Proteomes" id="UP000198564">
    <property type="component" value="Unassembled WGS sequence"/>
</dbReference>
<organism evidence="9 10">
    <name type="scientific">Alkalibacterium gilvum</name>
    <dbReference type="NCBI Taxonomy" id="1130080"/>
    <lineage>
        <taxon>Bacteria</taxon>
        <taxon>Bacillati</taxon>
        <taxon>Bacillota</taxon>
        <taxon>Bacilli</taxon>
        <taxon>Lactobacillales</taxon>
        <taxon>Carnobacteriaceae</taxon>
        <taxon>Alkalibacterium</taxon>
    </lineage>
</organism>
<evidence type="ECO:0000256" key="4">
    <source>
        <dbReference type="ARBA" id="ARBA00022741"/>
    </source>
</evidence>
<evidence type="ECO:0000256" key="3">
    <source>
        <dbReference type="ARBA" id="ARBA00022598"/>
    </source>
</evidence>
<dbReference type="SUPFAM" id="SSF52540">
    <property type="entry name" value="P-loop containing nucleoside triphosphate hydrolases"/>
    <property type="match status" value="1"/>
</dbReference>
<dbReference type="Gene3D" id="3.10.410.10">
    <property type="entry name" value="Formyltetrahydrofolate synthetase, domain 3"/>
    <property type="match status" value="1"/>
</dbReference>
<keyword evidence="4 8" id="KW-0547">Nucleotide-binding</keyword>
<dbReference type="FunFam" id="3.30.1510.10:FF:000001">
    <property type="entry name" value="Formate--tetrahydrofolate ligase"/>
    <property type="match status" value="1"/>
</dbReference>
<dbReference type="UniPathway" id="UPA00193"/>
<accession>A0A1H6RYA9</accession>
<comment type="catalytic activity">
    <reaction evidence="6 8">
        <text>(6S)-5,6,7,8-tetrahydrofolate + formate + ATP = (6R)-10-formyltetrahydrofolate + ADP + phosphate</text>
        <dbReference type="Rhea" id="RHEA:20221"/>
        <dbReference type="ChEBI" id="CHEBI:15740"/>
        <dbReference type="ChEBI" id="CHEBI:30616"/>
        <dbReference type="ChEBI" id="CHEBI:43474"/>
        <dbReference type="ChEBI" id="CHEBI:57453"/>
        <dbReference type="ChEBI" id="CHEBI:195366"/>
        <dbReference type="ChEBI" id="CHEBI:456216"/>
        <dbReference type="EC" id="6.3.4.3"/>
    </reaction>
</comment>
<evidence type="ECO:0000313" key="10">
    <source>
        <dbReference type="Proteomes" id="UP000198564"/>
    </source>
</evidence>
<dbReference type="Gene3D" id="3.30.1510.10">
    <property type="entry name" value="Domain 2, N(10)-formyltetrahydrofolate synthetase"/>
    <property type="match status" value="1"/>
</dbReference>
<dbReference type="Pfam" id="PF01268">
    <property type="entry name" value="FTHFS"/>
    <property type="match status" value="1"/>
</dbReference>
<name>A0A1H6RYA9_9LACT</name>
<evidence type="ECO:0000256" key="2">
    <source>
        <dbReference type="ARBA" id="ARBA00022563"/>
    </source>
</evidence>
<dbReference type="HAMAP" id="MF_01543">
    <property type="entry name" value="FTHFS"/>
    <property type="match status" value="1"/>
</dbReference>
<dbReference type="OrthoDB" id="9761733at2"/>
<protein>
    <recommendedName>
        <fullName evidence="8">Formate--tetrahydrofolate ligase</fullName>
        <ecNumber evidence="8">6.3.4.3</ecNumber>
    </recommendedName>
    <alternativeName>
        <fullName evidence="8">Formyltetrahydrofolate synthetase</fullName>
        <shortName evidence="8">FHS</shortName>
        <shortName evidence="8">FTHFS</shortName>
    </alternativeName>
</protein>
<comment type="pathway">
    <text evidence="1 8">One-carbon metabolism; tetrahydrofolate interconversion.</text>
</comment>
<dbReference type="STRING" id="1130080.SAMN04488113_10558"/>
<dbReference type="InterPro" id="IPR027417">
    <property type="entry name" value="P-loop_NTPase"/>
</dbReference>
<dbReference type="FunFam" id="3.10.410.10:FF:000001">
    <property type="entry name" value="Putative formate--tetrahydrofolate ligase"/>
    <property type="match status" value="1"/>
</dbReference>
<comment type="similarity">
    <text evidence="7 8">Belongs to the formate--tetrahydrofolate ligase family.</text>
</comment>
<dbReference type="RefSeq" id="WP_091633170.1">
    <property type="nucleotide sequence ID" value="NZ_FNYW01000005.1"/>
</dbReference>
<evidence type="ECO:0000256" key="5">
    <source>
        <dbReference type="ARBA" id="ARBA00022840"/>
    </source>
</evidence>
<dbReference type="GO" id="GO:0004329">
    <property type="term" value="F:formate-tetrahydrofolate ligase activity"/>
    <property type="evidence" value="ECO:0007669"/>
    <property type="project" value="UniProtKB-UniRule"/>
</dbReference>
<gene>
    <name evidence="8" type="primary">fhs</name>
    <name evidence="9" type="ORF">SAMN04488113_10558</name>
</gene>
<dbReference type="EC" id="6.3.4.3" evidence="8"/>
<keyword evidence="10" id="KW-1185">Reference proteome</keyword>
<keyword evidence="5 8" id="KW-0067">ATP-binding</keyword>
<proteinExistence type="inferred from homology"/>
<dbReference type="PROSITE" id="PS00722">
    <property type="entry name" value="FTHFS_2"/>
    <property type="match status" value="1"/>
</dbReference>
<dbReference type="AlphaFoldDB" id="A0A1H6RYA9"/>
<evidence type="ECO:0000256" key="6">
    <source>
        <dbReference type="ARBA" id="ARBA00049033"/>
    </source>
</evidence>
<dbReference type="GO" id="GO:0035999">
    <property type="term" value="P:tetrahydrofolate interconversion"/>
    <property type="evidence" value="ECO:0007669"/>
    <property type="project" value="UniProtKB-UniRule"/>
</dbReference>
<evidence type="ECO:0000256" key="7">
    <source>
        <dbReference type="ARBA" id="ARBA00061363"/>
    </source>
</evidence>
<dbReference type="GO" id="GO:0005524">
    <property type="term" value="F:ATP binding"/>
    <property type="evidence" value="ECO:0007669"/>
    <property type="project" value="UniProtKB-UniRule"/>
</dbReference>
<keyword evidence="3 8" id="KW-0436">Ligase</keyword>
<sequence length="556" mass="59587">MSKKDIEIAQAAQMLPIEEIAGKLSLDAEKLDHYGKYKAKVDFSALHNNENNNGKLVLMTAINPTPAGEGKTTTSVGLGDALQKIGKKTSLALREPSLGPVFGVKGGAAGGGYAQVIPMEDLNLHFTGDIHAIGAANNLVAAMIDNHIYHGNELNIDPRRITWRRAMDMNDRQLRSIVSGIGARSNGMPREGGFDITVASEIMAVLCLSHSLDEMKERLSQCLIAYTFNNAPVKMGDLNAQGAATAVLKDALKPNLVQTLEHTPVFIHGGPFANIAHGCNSLLATKMALKHADYVVTEAGFGADLGAEKFIDIKCRLGDVQPDAVVIVATLRALKMHGGVKKTDLEEENIDALKAGLPNLLKHIENIQTTFNLPAVVAINAFPADTQKELDILKEAIQATGSKSVQSNVWANGGKGGVELAEEVVKLCEQNTEMAFAYELTDSIETKVDKIVQSVYGGEGTEWSVTARRTARRLTKLGYDNLPICMAKTQYSLSDDAKALGRPKDFIVNVRDLSVSAGAGFIVVLTGNIMRMPGLPKTPSAEGVDVDNHGKITGLF</sequence>
<dbReference type="Gene3D" id="3.40.50.300">
    <property type="entry name" value="P-loop containing nucleotide triphosphate hydrolases"/>
    <property type="match status" value="1"/>
</dbReference>
<feature type="binding site" evidence="8">
    <location>
        <begin position="65"/>
        <end position="72"/>
    </location>
    <ligand>
        <name>ATP</name>
        <dbReference type="ChEBI" id="CHEBI:30616"/>
    </ligand>
</feature>
<evidence type="ECO:0000256" key="1">
    <source>
        <dbReference type="ARBA" id="ARBA00004777"/>
    </source>
</evidence>
<dbReference type="InterPro" id="IPR020628">
    <property type="entry name" value="Formate_THF_ligase_CS"/>
</dbReference>
<dbReference type="NCBIfam" id="NF010030">
    <property type="entry name" value="PRK13505.1"/>
    <property type="match status" value="1"/>
</dbReference>
<dbReference type="CDD" id="cd00477">
    <property type="entry name" value="FTHFS"/>
    <property type="match status" value="1"/>
</dbReference>
<dbReference type="InterPro" id="IPR000559">
    <property type="entry name" value="Formate_THF_ligase"/>
</dbReference>
<evidence type="ECO:0000313" key="9">
    <source>
        <dbReference type="EMBL" id="SEI60948.1"/>
    </source>
</evidence>
<evidence type="ECO:0000256" key="8">
    <source>
        <dbReference type="HAMAP-Rule" id="MF_01543"/>
    </source>
</evidence>
<reference evidence="10" key="1">
    <citation type="submission" date="2016-10" db="EMBL/GenBank/DDBJ databases">
        <authorList>
            <person name="Varghese N."/>
            <person name="Submissions S."/>
        </authorList>
    </citation>
    <scope>NUCLEOTIDE SEQUENCE [LARGE SCALE GENOMIC DNA]</scope>
    <source>
        <strain evidence="10">DSM 25751</strain>
    </source>
</reference>
<dbReference type="PROSITE" id="PS00721">
    <property type="entry name" value="FTHFS_1"/>
    <property type="match status" value="1"/>
</dbReference>